<feature type="compositionally biased region" description="Basic residues" evidence="1">
    <location>
        <begin position="218"/>
        <end position="227"/>
    </location>
</feature>
<dbReference type="Proteomes" id="UP000027265">
    <property type="component" value="Unassembled WGS sequence"/>
</dbReference>
<feature type="compositionally biased region" description="Pro residues" evidence="1">
    <location>
        <begin position="396"/>
        <end position="416"/>
    </location>
</feature>
<dbReference type="STRING" id="933084.A0A067QCG2"/>
<feature type="region of interest" description="Disordered" evidence="1">
    <location>
        <begin position="722"/>
        <end position="745"/>
    </location>
</feature>
<feature type="compositionally biased region" description="Pro residues" evidence="1">
    <location>
        <begin position="425"/>
        <end position="441"/>
    </location>
</feature>
<feature type="compositionally biased region" description="Pro residues" evidence="1">
    <location>
        <begin position="45"/>
        <end position="56"/>
    </location>
</feature>
<feature type="compositionally biased region" description="Polar residues" evidence="1">
    <location>
        <begin position="13"/>
        <end position="33"/>
    </location>
</feature>
<keyword evidence="3" id="KW-1185">Reference proteome</keyword>
<dbReference type="PANTHER" id="PTHR37327">
    <property type="entry name" value="CHROMOSOME 1, WHOLE GENOME SHOTGUN SEQUENCE"/>
    <property type="match status" value="1"/>
</dbReference>
<evidence type="ECO:0000313" key="3">
    <source>
        <dbReference type="Proteomes" id="UP000027265"/>
    </source>
</evidence>
<feature type="compositionally biased region" description="Pro residues" evidence="1">
    <location>
        <begin position="147"/>
        <end position="158"/>
    </location>
</feature>
<evidence type="ECO:0000256" key="1">
    <source>
        <dbReference type="SAM" id="MobiDB-lite"/>
    </source>
</evidence>
<feature type="region of interest" description="Disordered" evidence="1">
    <location>
        <begin position="1"/>
        <end position="58"/>
    </location>
</feature>
<dbReference type="InParanoid" id="A0A067QCG2"/>
<dbReference type="PANTHER" id="PTHR37327:SF1">
    <property type="entry name" value="MICROTUBULE INTERACTING AND TRANSPORT DOMAIN-CONTAINING PROTEIN"/>
    <property type="match status" value="1"/>
</dbReference>
<organism evidence="2 3">
    <name type="scientific">Jaapia argillacea MUCL 33604</name>
    <dbReference type="NCBI Taxonomy" id="933084"/>
    <lineage>
        <taxon>Eukaryota</taxon>
        <taxon>Fungi</taxon>
        <taxon>Dikarya</taxon>
        <taxon>Basidiomycota</taxon>
        <taxon>Agaricomycotina</taxon>
        <taxon>Agaricomycetes</taxon>
        <taxon>Agaricomycetidae</taxon>
        <taxon>Jaapiales</taxon>
        <taxon>Jaapiaceae</taxon>
        <taxon>Jaapia</taxon>
    </lineage>
</organism>
<accession>A0A067QCG2</accession>
<feature type="region of interest" description="Disordered" evidence="1">
    <location>
        <begin position="267"/>
        <end position="334"/>
    </location>
</feature>
<evidence type="ECO:0000313" key="2">
    <source>
        <dbReference type="EMBL" id="KDQ63840.1"/>
    </source>
</evidence>
<feature type="region of interest" description="Disordered" evidence="1">
    <location>
        <begin position="209"/>
        <end position="230"/>
    </location>
</feature>
<feature type="compositionally biased region" description="Low complexity" evidence="1">
    <location>
        <begin position="646"/>
        <end position="659"/>
    </location>
</feature>
<dbReference type="HOGENOM" id="CLU_311491_0_0_1"/>
<dbReference type="AlphaFoldDB" id="A0A067QCG2"/>
<name>A0A067QCG2_9AGAM</name>
<sequence length="985" mass="105213">MELEWDSRPVSMVHQSQWPSANSNPSYPSTSLGQRRRSSIVHAPPALPPPTQPIPSVPVLHSNYYDEYDVDLDNNGATSSSLYARPHASANLAAVAAFSQARNYIPSQPYASTSTADVLNDSPPRSMLRPSPSYPKHHDTATDRLLLPPPPEPKPTTAPRPSSRRALTRALELAREAVKLDSTNDDPHGAIIAYGKSVALLNEVMERVMRGEDSTESHRRRNGRRRSVVAQEEEVRRLKSIHDTYADRMNILSLIYSIPPPTDLPSSSYAPSYTSTSTTSTQPSSPVSVSPSSDTSDPTPHTPSATGDVYNDFRQSPDGALRANGEGSDDEGEDMIGTALFTFDTSAHTTPGPLSPTKVATVVPAHPYAAASPQAPDAFAPTSSLSAHGRLSTIPPARPAPSAPLPSAPLPPPPLGMRPRASSTLPPPPPPPLISPPPAPLPASLDTPPEQATAGPHNRHLDVGLRPRGNSTTAHKRTSSGSRLAALREEGDRTDDRSSQSPQPQEGEEELRRARGSSAPTSINRDSHPLPPLPSPRRQESLITPRVSPPEGEPRSPDSSTFITPRTNGSSAFSTRADSAPSPVPLINASTNMGTISQRRSKTSAPPSMSGSPTPPDHILGTNAPPPLVRLTPTLPSSTVASLGIGRSRSSSQPGRRPSLVGQPAPADHNGRPPLPMANGGLPAGAPRKPSIPSKLNPMTGPLQLSINTALLSPPLSSTLSLVPPPPMLPGNLPTTPTSPLPPAPPNDPMRKPYHLMNMLRHTMSSKSGGYITRRLHVPQEVWSQGGVKLNNIPEKIRVVEVLCSALEDVEKCSAEFFGAGNVSTGQGLGIGSVGRKEGEAWAAKLEEFSGICDHVVANFGKKLGVGEGFVLKKTSGVTSWGGKLTRQFDKFTNGKNLDSPTTYVQGLNRLFTYAQLLDEHTKAALCTPMAPTYAALPMDIRMALDIKLRHSSEFFARVVLTFVVRDLSLLLDKYAKKCEKWLAE</sequence>
<protein>
    <recommendedName>
        <fullName evidence="4">MIT domain-containing protein</fullName>
    </recommendedName>
</protein>
<feature type="compositionally biased region" description="Low complexity" evidence="1">
    <location>
        <begin position="122"/>
        <end position="131"/>
    </location>
</feature>
<feature type="compositionally biased region" description="Polar residues" evidence="1">
    <location>
        <begin position="588"/>
        <end position="612"/>
    </location>
</feature>
<feature type="compositionally biased region" description="Low complexity" evidence="1">
    <location>
        <begin position="267"/>
        <end position="306"/>
    </location>
</feature>
<gene>
    <name evidence="2" type="ORF">JAAARDRAFT_29888</name>
</gene>
<feature type="region of interest" description="Disordered" evidence="1">
    <location>
        <begin position="373"/>
        <end position="700"/>
    </location>
</feature>
<dbReference type="EMBL" id="KL197710">
    <property type="protein sequence ID" value="KDQ63840.1"/>
    <property type="molecule type" value="Genomic_DNA"/>
</dbReference>
<feature type="compositionally biased region" description="Basic and acidic residues" evidence="1">
    <location>
        <begin position="486"/>
        <end position="498"/>
    </location>
</feature>
<feature type="compositionally biased region" description="Low complexity" evidence="1">
    <location>
        <begin position="629"/>
        <end position="639"/>
    </location>
</feature>
<dbReference type="OrthoDB" id="2245455at2759"/>
<feature type="region of interest" description="Disordered" evidence="1">
    <location>
        <begin position="110"/>
        <end position="165"/>
    </location>
</feature>
<evidence type="ECO:0008006" key="4">
    <source>
        <dbReference type="Google" id="ProtNLM"/>
    </source>
</evidence>
<feature type="compositionally biased region" description="Polar residues" evidence="1">
    <location>
        <begin position="557"/>
        <end position="577"/>
    </location>
</feature>
<proteinExistence type="predicted"/>
<reference evidence="3" key="1">
    <citation type="journal article" date="2014" name="Proc. Natl. Acad. Sci. U.S.A.">
        <title>Extensive sampling of basidiomycete genomes demonstrates inadequacy of the white-rot/brown-rot paradigm for wood decay fungi.</title>
        <authorList>
            <person name="Riley R."/>
            <person name="Salamov A.A."/>
            <person name="Brown D.W."/>
            <person name="Nagy L.G."/>
            <person name="Floudas D."/>
            <person name="Held B.W."/>
            <person name="Levasseur A."/>
            <person name="Lombard V."/>
            <person name="Morin E."/>
            <person name="Otillar R."/>
            <person name="Lindquist E.A."/>
            <person name="Sun H."/>
            <person name="LaButti K.M."/>
            <person name="Schmutz J."/>
            <person name="Jabbour D."/>
            <person name="Luo H."/>
            <person name="Baker S.E."/>
            <person name="Pisabarro A.G."/>
            <person name="Walton J.D."/>
            <person name="Blanchette R.A."/>
            <person name="Henrissat B."/>
            <person name="Martin F."/>
            <person name="Cullen D."/>
            <person name="Hibbett D.S."/>
            <person name="Grigoriev I.V."/>
        </authorList>
    </citation>
    <scope>NUCLEOTIDE SEQUENCE [LARGE SCALE GENOMIC DNA]</scope>
    <source>
        <strain evidence="3">MUCL 33604</strain>
    </source>
</reference>